<feature type="transmembrane region" description="Helical" evidence="6">
    <location>
        <begin position="181"/>
        <end position="206"/>
    </location>
</feature>
<dbReference type="EMBL" id="BMHV01000005">
    <property type="protein sequence ID" value="GGF58185.1"/>
    <property type="molecule type" value="Genomic_DNA"/>
</dbReference>
<keyword evidence="5 6" id="KW-0472">Membrane</keyword>
<dbReference type="NCBIfam" id="NF037997">
    <property type="entry name" value="Na_Pi_symport"/>
    <property type="match status" value="1"/>
</dbReference>
<dbReference type="RefSeq" id="WP_188662252.1">
    <property type="nucleotide sequence ID" value="NZ_BMHV01000005.1"/>
</dbReference>
<feature type="transmembrane region" description="Helical" evidence="6">
    <location>
        <begin position="286"/>
        <end position="305"/>
    </location>
</feature>
<feature type="transmembrane region" description="Helical" evidence="6">
    <location>
        <begin position="12"/>
        <end position="34"/>
    </location>
</feature>
<dbReference type="GO" id="GO:0005436">
    <property type="term" value="F:sodium:phosphate symporter activity"/>
    <property type="evidence" value="ECO:0007669"/>
    <property type="project" value="InterPro"/>
</dbReference>
<keyword evidence="4 6" id="KW-1133">Transmembrane helix</keyword>
<dbReference type="InterPro" id="IPR026022">
    <property type="entry name" value="PhoU_dom"/>
</dbReference>
<feature type="transmembrane region" description="Helical" evidence="6">
    <location>
        <begin position="109"/>
        <end position="130"/>
    </location>
</feature>
<comment type="caution">
    <text evidence="8">The sequence shown here is derived from an EMBL/GenBank/DDBJ whole genome shotgun (WGS) entry which is preliminary data.</text>
</comment>
<evidence type="ECO:0000256" key="2">
    <source>
        <dbReference type="ARBA" id="ARBA00022475"/>
    </source>
</evidence>
<feature type="transmembrane region" description="Helical" evidence="6">
    <location>
        <begin position="54"/>
        <end position="81"/>
    </location>
</feature>
<organism evidence="8 9">
    <name type="scientific">Terasakiella brassicae</name>
    <dbReference type="NCBI Taxonomy" id="1634917"/>
    <lineage>
        <taxon>Bacteria</taxon>
        <taxon>Pseudomonadati</taxon>
        <taxon>Pseudomonadota</taxon>
        <taxon>Alphaproteobacteria</taxon>
        <taxon>Rhodospirillales</taxon>
        <taxon>Terasakiellaceae</taxon>
        <taxon>Terasakiella</taxon>
    </lineage>
</organism>
<feature type="transmembrane region" description="Helical" evidence="6">
    <location>
        <begin position="142"/>
        <end position="161"/>
    </location>
</feature>
<dbReference type="Gene3D" id="1.20.58.220">
    <property type="entry name" value="Phosphate transport system protein phou homolog 2, domain 2"/>
    <property type="match status" value="1"/>
</dbReference>
<dbReference type="PANTHER" id="PTHR10010">
    <property type="entry name" value="SOLUTE CARRIER FAMILY 34 SODIUM PHOSPHATE , MEMBER 2-RELATED"/>
    <property type="match status" value="1"/>
</dbReference>
<protein>
    <submittedName>
        <fullName evidence="8">Na/Pi cotransporter</fullName>
    </submittedName>
</protein>
<keyword evidence="9" id="KW-1185">Reference proteome</keyword>
<dbReference type="Pfam" id="PF02690">
    <property type="entry name" value="Na_Pi_cotrans"/>
    <property type="match status" value="2"/>
</dbReference>
<evidence type="ECO:0000313" key="8">
    <source>
        <dbReference type="EMBL" id="GGF58185.1"/>
    </source>
</evidence>
<sequence>MSNGAELDIFTIIAGLGGGLAIFLFGLEQLSAGLKAVAGEKMKTILAKLTSNRFLGMATGAFVTAIIQSSSVTTVLVVGFISAGLMKLSQSIGIIMGANVGTTITAQLIAFKITHFAMIMVAIGFFMLFFGRGNKFKLYGNMIMGVGLVFLGMNLMSDAMYPLRSYEPFLDLMVSMENPFLGLLVGAAFTALVQSSAATTGIVIALATQGLLSLPGGIALIFGANVGTCGTAILAAIGKPREALRAAVVHVLFNVAGVLLWIGFVDQLASFVHKIGGVANSTARDIANAHTIFNIANAFIFIWFVTPFAKLVERLVPLESETGKISTKPKYLDEPLISTPSIALNAVRLEIGELGKHVQRMMQAILPATLTGTNASLDKVADMDSNVDSLHMAILKYVRKIGAQSLGEEDMREVVRLMSAANHIENIGDLIETDLVQIGRRRIEERIHVSPETTRLLKSFHNKVDHSIELALEALINEDVEIAHKVIDMKHTIASDATAISAFGATRLLAEGENRHHTYSREMETMERLQRIYYFAKRIAKGVIAKADSHELENWDEDDQDHPAVQAQTAE</sequence>
<dbReference type="GO" id="GO:0005886">
    <property type="term" value="C:plasma membrane"/>
    <property type="evidence" value="ECO:0007669"/>
    <property type="project" value="UniProtKB-SubCell"/>
</dbReference>
<keyword evidence="2" id="KW-1003">Cell membrane</keyword>
<evidence type="ECO:0000313" key="9">
    <source>
        <dbReference type="Proteomes" id="UP000632498"/>
    </source>
</evidence>
<evidence type="ECO:0000256" key="1">
    <source>
        <dbReference type="ARBA" id="ARBA00004651"/>
    </source>
</evidence>
<dbReference type="NCBIfam" id="TIGR00704">
    <property type="entry name" value="NaPi_cotrn_rel"/>
    <property type="match status" value="1"/>
</dbReference>
<proteinExistence type="predicted"/>
<dbReference type="Pfam" id="PF01895">
    <property type="entry name" value="PhoU"/>
    <property type="match status" value="1"/>
</dbReference>
<evidence type="ECO:0000256" key="6">
    <source>
        <dbReference type="SAM" id="Phobius"/>
    </source>
</evidence>
<dbReference type="AlphaFoldDB" id="A0A917BTI8"/>
<feature type="domain" description="PhoU" evidence="7">
    <location>
        <begin position="352"/>
        <end position="432"/>
    </location>
</feature>
<dbReference type="InterPro" id="IPR004633">
    <property type="entry name" value="NaPi_cotrn-rel/YqeW-like"/>
</dbReference>
<evidence type="ECO:0000256" key="4">
    <source>
        <dbReference type="ARBA" id="ARBA00022989"/>
    </source>
</evidence>
<feature type="transmembrane region" description="Helical" evidence="6">
    <location>
        <begin position="218"/>
        <end position="237"/>
    </location>
</feature>
<feature type="transmembrane region" description="Helical" evidence="6">
    <location>
        <begin position="243"/>
        <end position="265"/>
    </location>
</feature>
<name>A0A917BTI8_9PROT</name>
<evidence type="ECO:0000256" key="5">
    <source>
        <dbReference type="ARBA" id="ARBA00023136"/>
    </source>
</evidence>
<evidence type="ECO:0000259" key="7">
    <source>
        <dbReference type="Pfam" id="PF01895"/>
    </source>
</evidence>
<gene>
    <name evidence="8" type="ORF">GCM10011332_09680</name>
</gene>
<comment type="subcellular location">
    <subcellularLocation>
        <location evidence="1">Cell membrane</location>
        <topology evidence="1">Multi-pass membrane protein</topology>
    </subcellularLocation>
</comment>
<reference evidence="8" key="1">
    <citation type="journal article" date="2014" name="Int. J. Syst. Evol. Microbiol.">
        <title>Complete genome sequence of Corynebacterium casei LMG S-19264T (=DSM 44701T), isolated from a smear-ripened cheese.</title>
        <authorList>
            <consortium name="US DOE Joint Genome Institute (JGI-PGF)"/>
            <person name="Walter F."/>
            <person name="Albersmeier A."/>
            <person name="Kalinowski J."/>
            <person name="Ruckert C."/>
        </authorList>
    </citation>
    <scope>NUCLEOTIDE SEQUENCE</scope>
    <source>
        <strain evidence="8">CGMCC 1.15254</strain>
    </source>
</reference>
<evidence type="ECO:0000256" key="3">
    <source>
        <dbReference type="ARBA" id="ARBA00022692"/>
    </source>
</evidence>
<reference evidence="8" key="2">
    <citation type="submission" date="2020-09" db="EMBL/GenBank/DDBJ databases">
        <authorList>
            <person name="Sun Q."/>
            <person name="Zhou Y."/>
        </authorList>
    </citation>
    <scope>NUCLEOTIDE SEQUENCE</scope>
    <source>
        <strain evidence="8">CGMCC 1.15254</strain>
    </source>
</reference>
<dbReference type="SUPFAM" id="SSF109755">
    <property type="entry name" value="PhoU-like"/>
    <property type="match status" value="1"/>
</dbReference>
<dbReference type="InterPro" id="IPR038078">
    <property type="entry name" value="PhoU-like_sf"/>
</dbReference>
<accession>A0A917BTI8</accession>
<dbReference type="Proteomes" id="UP000632498">
    <property type="component" value="Unassembled WGS sequence"/>
</dbReference>
<keyword evidence="3 6" id="KW-0812">Transmembrane</keyword>
<dbReference type="GO" id="GO:0044341">
    <property type="term" value="P:sodium-dependent phosphate transport"/>
    <property type="evidence" value="ECO:0007669"/>
    <property type="project" value="InterPro"/>
</dbReference>
<dbReference type="InterPro" id="IPR003841">
    <property type="entry name" value="Na/Pi_transpt"/>
</dbReference>
<dbReference type="PANTHER" id="PTHR10010:SF46">
    <property type="entry name" value="SODIUM-DEPENDENT PHOSPHATE TRANSPORT PROTEIN 2B"/>
    <property type="match status" value="1"/>
</dbReference>